<keyword evidence="14" id="KW-0046">Antibiotic resistance</keyword>
<evidence type="ECO:0000256" key="7">
    <source>
        <dbReference type="ARBA" id="ARBA00022692"/>
    </source>
</evidence>
<dbReference type="HAMAP" id="MF_00252">
    <property type="entry name" value="Lys_tRNA_synth_class2"/>
    <property type="match status" value="1"/>
</dbReference>
<dbReference type="InterPro" id="IPR024320">
    <property type="entry name" value="LPG_synthase_C"/>
</dbReference>
<feature type="transmembrane region" description="Helical" evidence="21">
    <location>
        <begin position="186"/>
        <end position="203"/>
    </location>
</feature>
<dbReference type="Pfam" id="PF16995">
    <property type="entry name" value="tRNA-synt_2_TM"/>
    <property type="match status" value="1"/>
</dbReference>
<feature type="binding site" evidence="19">
    <location>
        <position position="1020"/>
    </location>
    <ligand>
        <name>Mg(2+)</name>
        <dbReference type="ChEBI" id="CHEBI:18420"/>
        <label>1</label>
    </ligand>
</feature>
<keyword evidence="4" id="KW-1003">Cell membrane</keyword>
<evidence type="ECO:0000256" key="14">
    <source>
        <dbReference type="ARBA" id="ARBA00023251"/>
    </source>
</evidence>
<feature type="region of interest" description="Disordered" evidence="20">
    <location>
        <begin position="1101"/>
        <end position="1138"/>
    </location>
</feature>
<dbReference type="RefSeq" id="WP_386050743.1">
    <property type="nucleotide sequence ID" value="NZ_JBHTKH010000001.1"/>
</dbReference>
<feature type="transmembrane region" description="Helical" evidence="21">
    <location>
        <begin position="81"/>
        <end position="103"/>
    </location>
</feature>
<sequence length="1138" mass="123504">MGTRHSGRAAPHRSARLLTGLYALATLVSLLLTVFARRRPGPVPGEALFGLLNLPVARTFVSVVVLALVTRALLGRKRIGLWLVAVFQVLGLYVGVVALVPAARLPLVRMWESRGDLGRGLDIASIVVAVAALWWLRRIRGAFTGRLQRGSWWVALGVLAVGSGVTLGVAWGLLGAVGAPRSEADNIVGTVLAAFGGVVRRGLVGVPEWVIEVVAACAGLTILATVALFLASARPGSQWSPDREVALRRLLARHGAHDSLGYFATRRDKASVFSPDGRAAVTYRVLAGVSLASSDPVGDPDSWRAAIEAWRAEAREFGWVPAVLGTSERGARAYAATGGMRVLRLGDEAVLDPARFDLRRASLSPVRHAVRRATRAGITVQVRRQRDVPPGELGHVVERVDAWRRGETERGFSMALGRQGDPSDGDVLLVTAHAAGQEGPELVGVLGLVPWGRRGVSLDVMRRSPDAPNGVTELMVSELLDRASQLGLRRVSLNFCMFRAVFEDAQRFGSGSLTRVGASVLGRLDRFWQLERLYRSNEKFEPTWEPRFLCYDDAVSLPQVVVAAAVVEGFVPGPGSRGAGVELDTDHLAALDELAATTSRHDGETLGPRRTDQFRHRAATLERMRVAGLDAYPVAATATPTTPVGALPADAWERPTRLSVVGRVRDLRDHGGVAFARLVEGHDDLQVLLDAKTLGRPCLDQFTSVVDAGDLVRVDGVTGHSRNGTASLIADGWRMEAKSLHPVPFRSFDDPTARARQRSTDLLAHPEGIDLLRQRSAVVGSLRRTLTDDGYLEVETPMLHTVHGGATARPFRTFINAYGVDLSLRIAPELHLKRLLVAGLGPVFELGRNFRNEGADATHNPEFTSLEVYRPHADYVTMRHLTERLVKDAARALHGREALPLPGPDELRTGLADVELVDVSEPWPVVPVLTAVSQFLGQRVSLDTDMDVLLRLADTHGVEVRPDMGAGAVIEELYAGLVEPRTARPTFYTDFPVETSPLAHPHRCEPGLAERWDLVVAGMEVGTAYSELTDPVDQRARLTEQSLKAGAGDPEAMEVDEDFLLALELGMPPSGGLGIGVDRLVMLLTNTPIRSVLTFPFVRPLADRPTRPARPPRADRPSRTDRRDRSDAPDNRRSHTWS</sequence>
<dbReference type="Gene3D" id="2.40.50.140">
    <property type="entry name" value="Nucleic acid-binding proteins"/>
    <property type="match status" value="1"/>
</dbReference>
<gene>
    <name evidence="23" type="primary">lysX</name>
    <name evidence="19" type="synonym">lysS</name>
    <name evidence="23" type="ORF">ACFQ2V_03520</name>
</gene>
<evidence type="ECO:0000256" key="1">
    <source>
        <dbReference type="ARBA" id="ARBA00004651"/>
    </source>
</evidence>
<keyword evidence="13 19" id="KW-0030">Aminoacyl-tRNA synthetase</keyword>
<dbReference type="Pfam" id="PF00152">
    <property type="entry name" value="tRNA-synt_2"/>
    <property type="match status" value="1"/>
</dbReference>
<dbReference type="InterPro" id="IPR031553">
    <property type="entry name" value="tRNA-synt_2_TM"/>
</dbReference>
<evidence type="ECO:0000256" key="11">
    <source>
        <dbReference type="ARBA" id="ARBA00022989"/>
    </source>
</evidence>
<dbReference type="InterPro" id="IPR018149">
    <property type="entry name" value="Lys-tRNA-synth_II_C"/>
</dbReference>
<dbReference type="SUPFAM" id="SSF55681">
    <property type="entry name" value="Class II aaRS and biotin synthetases"/>
    <property type="match status" value="1"/>
</dbReference>
<organism evidence="23 24">
    <name type="scientific">Terrabacter terrigena</name>
    <dbReference type="NCBI Taxonomy" id="574718"/>
    <lineage>
        <taxon>Bacteria</taxon>
        <taxon>Bacillati</taxon>
        <taxon>Actinomycetota</taxon>
        <taxon>Actinomycetes</taxon>
        <taxon>Micrococcales</taxon>
        <taxon>Intrasporangiaceae</taxon>
        <taxon>Terrabacter</taxon>
    </lineage>
</organism>
<dbReference type="InterPro" id="IPR004364">
    <property type="entry name" value="Aa-tRNA-synt_II"/>
</dbReference>
<dbReference type="GO" id="GO:0004824">
    <property type="term" value="F:lysine-tRNA ligase activity"/>
    <property type="evidence" value="ECO:0007669"/>
    <property type="project" value="UniProtKB-EC"/>
</dbReference>
<dbReference type="InterPro" id="IPR002313">
    <property type="entry name" value="Lys-tRNA-ligase_II"/>
</dbReference>
<evidence type="ECO:0000256" key="10">
    <source>
        <dbReference type="ARBA" id="ARBA00022840"/>
    </source>
</evidence>
<feature type="transmembrane region" description="Helical" evidence="21">
    <location>
        <begin position="210"/>
        <end position="231"/>
    </location>
</feature>
<feature type="domain" description="Aminoacyl-transfer RNA synthetases class-II family profile" evidence="22">
    <location>
        <begin position="772"/>
        <end position="1100"/>
    </location>
</feature>
<dbReference type="NCBIfam" id="NF002821">
    <property type="entry name" value="PRK02983.1"/>
    <property type="match status" value="1"/>
</dbReference>
<keyword evidence="8 19" id="KW-0479">Metal-binding</keyword>
<dbReference type="PANTHER" id="PTHR42918">
    <property type="entry name" value="LYSYL-TRNA SYNTHETASE"/>
    <property type="match status" value="1"/>
</dbReference>
<evidence type="ECO:0000256" key="21">
    <source>
        <dbReference type="SAM" id="Phobius"/>
    </source>
</evidence>
<comment type="cofactor">
    <cofactor evidence="19">
        <name>Mg(2+)</name>
        <dbReference type="ChEBI" id="CHEBI:18420"/>
    </cofactor>
    <text evidence="19">Binds 3 Mg(2+) ions per subunit.</text>
</comment>
<dbReference type="PROSITE" id="PS50862">
    <property type="entry name" value="AA_TRNA_LIGASE_II"/>
    <property type="match status" value="1"/>
</dbReference>
<dbReference type="EMBL" id="JBHTKH010000001">
    <property type="protein sequence ID" value="MFD1053363.1"/>
    <property type="molecule type" value="Genomic_DNA"/>
</dbReference>
<evidence type="ECO:0000256" key="9">
    <source>
        <dbReference type="ARBA" id="ARBA00022741"/>
    </source>
</evidence>
<comment type="subunit">
    <text evidence="19">Homodimer.</text>
</comment>
<name>A0ABW3MRQ2_9MICO</name>
<dbReference type="Proteomes" id="UP001597046">
    <property type="component" value="Unassembled WGS sequence"/>
</dbReference>
<keyword evidence="10 19" id="KW-0067">ATP-binding</keyword>
<feature type="transmembrane region" description="Helical" evidence="21">
    <location>
        <begin position="123"/>
        <end position="139"/>
    </location>
</feature>
<keyword evidence="12" id="KW-0443">Lipid metabolism</keyword>
<keyword evidence="11 21" id="KW-1133">Transmembrane helix</keyword>
<keyword evidence="15" id="KW-0511">Multifunctional enzyme</keyword>
<evidence type="ECO:0000256" key="16">
    <source>
        <dbReference type="ARBA" id="ARBA00024681"/>
    </source>
</evidence>
<dbReference type="InterPro" id="IPR044136">
    <property type="entry name" value="Lys-tRNA-ligase_II_N"/>
</dbReference>
<keyword evidence="19" id="KW-0963">Cytoplasm</keyword>
<evidence type="ECO:0000256" key="19">
    <source>
        <dbReference type="HAMAP-Rule" id="MF_00252"/>
    </source>
</evidence>
<keyword evidence="9 19" id="KW-0547">Nucleotide-binding</keyword>
<feature type="transmembrane region" description="Helical" evidence="21">
    <location>
        <begin position="151"/>
        <end position="174"/>
    </location>
</feature>
<comment type="subcellular location">
    <subcellularLocation>
        <location evidence="1">Cell membrane</location>
        <topology evidence="1">Multi-pass membrane protein</topology>
    </subcellularLocation>
    <subcellularLocation>
        <location evidence="19">Cytoplasm</location>
    </subcellularLocation>
</comment>
<comment type="similarity">
    <text evidence="3">In the C-terminal section; belongs to the class-II aminoacyl-tRNA synthetase family.</text>
</comment>
<comment type="function">
    <text evidence="16">Catalyzes the production of L-lysyl-tRNA(Lys)transfer and the transfer of a lysyl group from L-lysyl-tRNA(Lys) to membrane-bound phosphatidylglycerol (PG), which produces lysylphosphatidylglycerol (LPG), one of the components of the bacterial membrane with a positive net charge. LPG synthesis contributes to the resistance to cationic antimicrobial peptides (CAMPs) and likely protects M.tuberculosis against the CAMPs produced by competiting microorganisms (bacteriocins). In fact, the modification of anionic phosphatidylglycerol with positively charged L-lysine results in repulsion of the peptides.</text>
</comment>
<dbReference type="EC" id="6.1.1.6" evidence="19"/>
<keyword evidence="6 23" id="KW-0808">Transferase</keyword>
<feature type="transmembrane region" description="Helical" evidence="21">
    <location>
        <begin position="52"/>
        <end position="74"/>
    </location>
</feature>
<dbReference type="InterPro" id="IPR006195">
    <property type="entry name" value="aa-tRNA-synth_II"/>
</dbReference>
<evidence type="ECO:0000256" key="18">
    <source>
        <dbReference type="ARBA" id="ARBA00048573"/>
    </source>
</evidence>
<evidence type="ECO:0000256" key="2">
    <source>
        <dbReference type="ARBA" id="ARBA00005270"/>
    </source>
</evidence>
<evidence type="ECO:0000313" key="24">
    <source>
        <dbReference type="Proteomes" id="UP001597046"/>
    </source>
</evidence>
<keyword evidence="19" id="KW-0460">Magnesium</keyword>
<evidence type="ECO:0000259" key="22">
    <source>
        <dbReference type="PROSITE" id="PS50862"/>
    </source>
</evidence>
<keyword evidence="23" id="KW-0012">Acyltransferase</keyword>
<feature type="binding site" evidence="19">
    <location>
        <position position="1020"/>
    </location>
    <ligand>
        <name>Mg(2+)</name>
        <dbReference type="ChEBI" id="CHEBI:18420"/>
        <label>2</label>
    </ligand>
</feature>
<evidence type="ECO:0000256" key="5">
    <source>
        <dbReference type="ARBA" id="ARBA00022598"/>
    </source>
</evidence>
<dbReference type="GO" id="GO:0050071">
    <property type="term" value="F:phosphatidylglycerol lysyltransferase activity"/>
    <property type="evidence" value="ECO:0007669"/>
    <property type="project" value="UniProtKB-EC"/>
</dbReference>
<dbReference type="Pfam" id="PF01336">
    <property type="entry name" value="tRNA_anti-codon"/>
    <property type="match status" value="1"/>
</dbReference>
<evidence type="ECO:0000256" key="3">
    <source>
        <dbReference type="ARBA" id="ARBA00009968"/>
    </source>
</evidence>
<protein>
    <recommendedName>
        <fullName evidence="19">Lysine--tRNA ligase</fullName>
        <ecNumber evidence="19">6.1.1.6</ecNumber>
    </recommendedName>
    <alternativeName>
        <fullName evidence="19">Lysyl-tRNA synthetase</fullName>
        <shortName evidence="19">LysRS</shortName>
    </alternativeName>
</protein>
<keyword evidence="24" id="KW-1185">Reference proteome</keyword>
<dbReference type="InterPro" id="IPR004365">
    <property type="entry name" value="NA-bd_OB_tRNA"/>
</dbReference>
<dbReference type="InterPro" id="IPR045864">
    <property type="entry name" value="aa-tRNA-synth_II/BPL/LPL"/>
</dbReference>
<keyword evidence="5 19" id="KW-0436">Ligase</keyword>
<reference evidence="24" key="1">
    <citation type="journal article" date="2019" name="Int. J. Syst. Evol. Microbiol.">
        <title>The Global Catalogue of Microorganisms (GCM) 10K type strain sequencing project: providing services to taxonomists for standard genome sequencing and annotation.</title>
        <authorList>
            <consortium name="The Broad Institute Genomics Platform"/>
            <consortium name="The Broad Institute Genome Sequencing Center for Infectious Disease"/>
            <person name="Wu L."/>
            <person name="Ma J."/>
        </authorList>
    </citation>
    <scope>NUCLEOTIDE SEQUENCE [LARGE SCALE GENOMIC DNA]</scope>
    <source>
        <strain evidence="24">CCUG 57508</strain>
    </source>
</reference>
<comment type="similarity">
    <text evidence="2">In the N-terminal section; belongs to the LPG synthetase family.</text>
</comment>
<accession>A0ABW3MRQ2</accession>
<comment type="catalytic activity">
    <reaction evidence="18 19">
        <text>tRNA(Lys) + L-lysine + ATP = L-lysyl-tRNA(Lys) + AMP + diphosphate</text>
        <dbReference type="Rhea" id="RHEA:20792"/>
        <dbReference type="Rhea" id="RHEA-COMP:9696"/>
        <dbReference type="Rhea" id="RHEA-COMP:9697"/>
        <dbReference type="ChEBI" id="CHEBI:30616"/>
        <dbReference type="ChEBI" id="CHEBI:32551"/>
        <dbReference type="ChEBI" id="CHEBI:33019"/>
        <dbReference type="ChEBI" id="CHEBI:78442"/>
        <dbReference type="ChEBI" id="CHEBI:78529"/>
        <dbReference type="ChEBI" id="CHEBI:456215"/>
        <dbReference type="EC" id="6.1.1.6"/>
    </reaction>
</comment>
<comment type="caution">
    <text evidence="23">The sequence shown here is derived from an EMBL/GenBank/DDBJ whole genome shotgun (WGS) entry which is preliminary data.</text>
</comment>
<keyword evidence="21" id="KW-0472">Membrane</keyword>
<evidence type="ECO:0000256" key="13">
    <source>
        <dbReference type="ARBA" id="ARBA00023146"/>
    </source>
</evidence>
<proteinExistence type="inferred from homology"/>
<comment type="similarity">
    <text evidence="19">Belongs to the class-II aminoacyl-tRNA synthetase family.</text>
</comment>
<evidence type="ECO:0000256" key="8">
    <source>
        <dbReference type="ARBA" id="ARBA00022723"/>
    </source>
</evidence>
<evidence type="ECO:0000256" key="17">
    <source>
        <dbReference type="ARBA" id="ARBA00047540"/>
    </source>
</evidence>
<dbReference type="NCBIfam" id="NF001756">
    <property type="entry name" value="PRK00484.1"/>
    <property type="match status" value="1"/>
</dbReference>
<keyword evidence="7 21" id="KW-0812">Transmembrane</keyword>
<feature type="binding site" evidence="19">
    <location>
        <position position="1013"/>
    </location>
    <ligand>
        <name>Mg(2+)</name>
        <dbReference type="ChEBI" id="CHEBI:18420"/>
        <label>1</label>
    </ligand>
</feature>
<dbReference type="PANTHER" id="PTHR42918:SF15">
    <property type="entry name" value="LYSINE--TRNA LIGASE, CHLOROPLASTIC_MITOCHONDRIAL"/>
    <property type="match status" value="1"/>
</dbReference>
<evidence type="ECO:0000256" key="6">
    <source>
        <dbReference type="ARBA" id="ARBA00022679"/>
    </source>
</evidence>
<dbReference type="SUPFAM" id="SSF50249">
    <property type="entry name" value="Nucleic acid-binding proteins"/>
    <property type="match status" value="1"/>
</dbReference>
<evidence type="ECO:0000256" key="4">
    <source>
        <dbReference type="ARBA" id="ARBA00022475"/>
    </source>
</evidence>
<evidence type="ECO:0000256" key="12">
    <source>
        <dbReference type="ARBA" id="ARBA00023098"/>
    </source>
</evidence>
<dbReference type="InterPro" id="IPR012340">
    <property type="entry name" value="NA-bd_OB-fold"/>
</dbReference>
<dbReference type="Pfam" id="PF09924">
    <property type="entry name" value="LPG_synthase_C"/>
    <property type="match status" value="1"/>
</dbReference>
<dbReference type="Gene3D" id="3.30.930.10">
    <property type="entry name" value="Bira Bifunctional Protein, Domain 2"/>
    <property type="match status" value="1"/>
</dbReference>
<comment type="catalytic activity">
    <reaction evidence="17">
        <text>L-lysyl-tRNA(Lys) + a 1,2-diacyl-sn-glycero-3-phospho-(1'-sn-glycerol) = a 1,2-diacyl-sn-glycero-3-phospho-1'-(3'-O-L-lysyl)-sn-glycerol + tRNA(Lys)</text>
        <dbReference type="Rhea" id="RHEA:10668"/>
        <dbReference type="Rhea" id="RHEA-COMP:9696"/>
        <dbReference type="Rhea" id="RHEA-COMP:9697"/>
        <dbReference type="ChEBI" id="CHEBI:64716"/>
        <dbReference type="ChEBI" id="CHEBI:75792"/>
        <dbReference type="ChEBI" id="CHEBI:78442"/>
        <dbReference type="ChEBI" id="CHEBI:78529"/>
        <dbReference type="EC" id="2.3.2.3"/>
    </reaction>
</comment>
<evidence type="ECO:0000256" key="15">
    <source>
        <dbReference type="ARBA" id="ARBA00023268"/>
    </source>
</evidence>
<evidence type="ECO:0000256" key="20">
    <source>
        <dbReference type="SAM" id="MobiDB-lite"/>
    </source>
</evidence>
<keyword evidence="19" id="KW-0648">Protein biosynthesis</keyword>
<dbReference type="PRINTS" id="PR00982">
    <property type="entry name" value="TRNASYNTHLYS"/>
</dbReference>
<evidence type="ECO:0000313" key="23">
    <source>
        <dbReference type="EMBL" id="MFD1053363.1"/>
    </source>
</evidence>
<dbReference type="CDD" id="cd04322">
    <property type="entry name" value="LysRS_N"/>
    <property type="match status" value="1"/>
</dbReference>